<reference evidence="1" key="1">
    <citation type="submission" date="2018-02" db="EMBL/GenBank/DDBJ databases">
        <title>Rhizophora mucronata_Transcriptome.</title>
        <authorList>
            <person name="Meera S.P."/>
            <person name="Sreeshan A."/>
            <person name="Augustine A."/>
        </authorList>
    </citation>
    <scope>NUCLEOTIDE SEQUENCE</scope>
    <source>
        <tissue evidence="1">Leaf</tissue>
    </source>
</reference>
<sequence>MQRLTPHLSGIPRHQDHGWFVSHRLMLY</sequence>
<organism evidence="1">
    <name type="scientific">Rhizophora mucronata</name>
    <name type="common">Asiatic mangrove</name>
    <dbReference type="NCBI Taxonomy" id="61149"/>
    <lineage>
        <taxon>Eukaryota</taxon>
        <taxon>Viridiplantae</taxon>
        <taxon>Streptophyta</taxon>
        <taxon>Embryophyta</taxon>
        <taxon>Tracheophyta</taxon>
        <taxon>Spermatophyta</taxon>
        <taxon>Magnoliopsida</taxon>
        <taxon>eudicotyledons</taxon>
        <taxon>Gunneridae</taxon>
        <taxon>Pentapetalae</taxon>
        <taxon>rosids</taxon>
        <taxon>fabids</taxon>
        <taxon>Malpighiales</taxon>
        <taxon>Rhizophoraceae</taxon>
        <taxon>Rhizophora</taxon>
    </lineage>
</organism>
<dbReference type="AlphaFoldDB" id="A0A2P2PVK6"/>
<dbReference type="EMBL" id="GGEC01078294">
    <property type="protein sequence ID" value="MBX58778.1"/>
    <property type="molecule type" value="Transcribed_RNA"/>
</dbReference>
<accession>A0A2P2PVK6</accession>
<evidence type="ECO:0000313" key="1">
    <source>
        <dbReference type="EMBL" id="MBX58778.1"/>
    </source>
</evidence>
<name>A0A2P2PVK6_RHIMU</name>
<proteinExistence type="predicted"/>
<protein>
    <submittedName>
        <fullName evidence="1">Uncharacterized protein</fullName>
    </submittedName>
</protein>